<keyword evidence="5" id="KW-1185">Reference proteome</keyword>
<evidence type="ECO:0000313" key="4">
    <source>
        <dbReference type="EMBL" id="MCP3424653.1"/>
    </source>
</evidence>
<dbReference type="Gene3D" id="3.40.630.30">
    <property type="match status" value="1"/>
</dbReference>
<reference evidence="4" key="1">
    <citation type="submission" date="2022-06" db="EMBL/GenBank/DDBJ databases">
        <title>Rothia sp. isolated from sandalwood seedling.</title>
        <authorList>
            <person name="Tuikhar N."/>
            <person name="Kirdat K."/>
            <person name="Thorat V."/>
            <person name="Swetha P."/>
            <person name="Padma S."/>
            <person name="Sundararaj R."/>
            <person name="Yadav A."/>
        </authorList>
    </citation>
    <scope>NUCLEOTIDE SEQUENCE</scope>
    <source>
        <strain evidence="4">AR01</strain>
    </source>
</reference>
<dbReference type="InterPro" id="IPR000182">
    <property type="entry name" value="GNAT_dom"/>
</dbReference>
<dbReference type="EC" id="2.3.1.-" evidence="4"/>
<dbReference type="RefSeq" id="WP_254164415.1">
    <property type="nucleotide sequence ID" value="NZ_JANAFB010000002.1"/>
</dbReference>
<protein>
    <submittedName>
        <fullName evidence="4">GNAT family acetyltransferase</fullName>
        <ecNumber evidence="4">2.3.1.-</ecNumber>
    </submittedName>
</protein>
<dbReference type="Pfam" id="PF00583">
    <property type="entry name" value="Acetyltransf_1"/>
    <property type="match status" value="1"/>
</dbReference>
<accession>A0A9X2HGX6</accession>
<dbReference type="NCBIfam" id="NF002959">
    <property type="entry name" value="PRK03624.1"/>
    <property type="match status" value="1"/>
</dbReference>
<organism evidence="4 5">
    <name type="scientific">Rothia santali</name>
    <dbReference type="NCBI Taxonomy" id="2949643"/>
    <lineage>
        <taxon>Bacteria</taxon>
        <taxon>Bacillati</taxon>
        <taxon>Actinomycetota</taxon>
        <taxon>Actinomycetes</taxon>
        <taxon>Micrococcales</taxon>
        <taxon>Micrococcaceae</taxon>
        <taxon>Rothia</taxon>
    </lineage>
</organism>
<feature type="domain" description="N-acetyltransferase" evidence="3">
    <location>
        <begin position="1"/>
        <end position="143"/>
    </location>
</feature>
<keyword evidence="1 4" id="KW-0808">Transferase</keyword>
<proteinExistence type="predicted"/>
<dbReference type="InterPro" id="IPR016181">
    <property type="entry name" value="Acyl_CoA_acyltransferase"/>
</dbReference>
<dbReference type="CDD" id="cd04301">
    <property type="entry name" value="NAT_SF"/>
    <property type="match status" value="1"/>
</dbReference>
<sequence>MRIDELATEDYGAAIELWHVCGLTRPWNDPAADLGRALTGASSTVLAASTDDGALAGTAMVGHDGHRGWLYYLAVDPARRREGVGRALVRAAERWLADRGIPKVQLMLRAGNTGSAAFYEALGYRDQEVRVMGRFFDEALEARRGSAT</sequence>
<dbReference type="GO" id="GO:0016747">
    <property type="term" value="F:acyltransferase activity, transferring groups other than amino-acyl groups"/>
    <property type="evidence" value="ECO:0007669"/>
    <property type="project" value="InterPro"/>
</dbReference>
<name>A0A9X2HGX6_9MICC</name>
<keyword evidence="2 4" id="KW-0012">Acyltransferase</keyword>
<evidence type="ECO:0000256" key="1">
    <source>
        <dbReference type="ARBA" id="ARBA00022679"/>
    </source>
</evidence>
<evidence type="ECO:0000256" key="2">
    <source>
        <dbReference type="ARBA" id="ARBA00023315"/>
    </source>
</evidence>
<dbReference type="EMBL" id="JANAFB010000002">
    <property type="protein sequence ID" value="MCP3424653.1"/>
    <property type="molecule type" value="Genomic_DNA"/>
</dbReference>
<dbReference type="Proteomes" id="UP001139502">
    <property type="component" value="Unassembled WGS sequence"/>
</dbReference>
<dbReference type="PANTHER" id="PTHR43877">
    <property type="entry name" value="AMINOALKYLPHOSPHONATE N-ACETYLTRANSFERASE-RELATED-RELATED"/>
    <property type="match status" value="1"/>
</dbReference>
<comment type="caution">
    <text evidence="4">The sequence shown here is derived from an EMBL/GenBank/DDBJ whole genome shotgun (WGS) entry which is preliminary data.</text>
</comment>
<dbReference type="AlphaFoldDB" id="A0A9X2HGX6"/>
<evidence type="ECO:0000259" key="3">
    <source>
        <dbReference type="PROSITE" id="PS51186"/>
    </source>
</evidence>
<dbReference type="InterPro" id="IPR050832">
    <property type="entry name" value="Bact_Acetyltransf"/>
</dbReference>
<dbReference type="SUPFAM" id="SSF55729">
    <property type="entry name" value="Acyl-CoA N-acyltransferases (Nat)"/>
    <property type="match status" value="1"/>
</dbReference>
<evidence type="ECO:0000313" key="5">
    <source>
        <dbReference type="Proteomes" id="UP001139502"/>
    </source>
</evidence>
<gene>
    <name evidence="4" type="ORF">NBM05_01025</name>
</gene>
<dbReference type="PROSITE" id="PS51186">
    <property type="entry name" value="GNAT"/>
    <property type="match status" value="1"/>
</dbReference>